<dbReference type="eggNOG" id="COG2302">
    <property type="taxonomic scope" value="Bacteria"/>
</dbReference>
<dbReference type="AlphaFoldDB" id="G8PCU9"/>
<evidence type="ECO:0000313" key="3">
    <source>
        <dbReference type="EMBL" id="AEV95084.1"/>
    </source>
</evidence>
<dbReference type="PATRIC" id="fig|701521.8.peg.763"/>
<dbReference type="Gene3D" id="3.30.70.330">
    <property type="match status" value="1"/>
</dbReference>
<dbReference type="CDD" id="cd00165">
    <property type="entry name" value="S4"/>
    <property type="match status" value="1"/>
</dbReference>
<dbReference type="Pfam" id="PF17774">
    <property type="entry name" value="YlmH_RBD"/>
    <property type="match status" value="1"/>
</dbReference>
<dbReference type="Pfam" id="PF01479">
    <property type="entry name" value="S4"/>
    <property type="match status" value="1"/>
</dbReference>
<dbReference type="PANTHER" id="PTHR13633:SF3">
    <property type="entry name" value="MITOCHONDRIAL TRANSCRIPTION RESCUE FACTOR 1"/>
    <property type="match status" value="1"/>
</dbReference>
<dbReference type="STRING" id="701521.PECL_811"/>
<dbReference type="InterPro" id="IPR040591">
    <property type="entry name" value="RqcP2_RBD"/>
</dbReference>
<dbReference type="PROSITE" id="PS50889">
    <property type="entry name" value="S4"/>
    <property type="match status" value="1"/>
</dbReference>
<dbReference type="KEGG" id="pce:PECL_811"/>
<dbReference type="Gene3D" id="3.10.290.10">
    <property type="entry name" value="RNA-binding S4 domain"/>
    <property type="match status" value="1"/>
</dbReference>
<accession>G8PCU9</accession>
<dbReference type="GO" id="GO:0003723">
    <property type="term" value="F:RNA binding"/>
    <property type="evidence" value="ECO:0007669"/>
    <property type="project" value="UniProtKB-KW"/>
</dbReference>
<dbReference type="Proteomes" id="UP000005444">
    <property type="component" value="Chromosome"/>
</dbReference>
<dbReference type="RefSeq" id="WP_014215281.1">
    <property type="nucleotide sequence ID" value="NC_016605.1"/>
</dbReference>
<evidence type="ECO:0000259" key="2">
    <source>
        <dbReference type="SMART" id="SM00363"/>
    </source>
</evidence>
<dbReference type="EMBL" id="CP003137">
    <property type="protein sequence ID" value="AEV95084.1"/>
    <property type="molecule type" value="Genomic_DNA"/>
</dbReference>
<sequence>MDNNVTQHFRADEEPFLADAGRWIQEVFDQNRPVLTNFLNPREQYILQTLVNRVDDIRVEFDGGFSNSELKRGLVFPDYFQPIEADFNLSILMIDYPTKFAELEHRQILGTFANLGIERNTFGDIISEGETWQIIVNRELSNFFLNEVTRIGKIKVQLKELEMTNIIQPSEDWEETDTTVKSLRLDLVISNVFNVSRQRAKALIEHKRVRVNWSIVEKPDFELQLNDMISVRQFGRIRVEELNGETKKGKLRLTIKFIKNNG</sequence>
<name>G8PCU9_PEDCP</name>
<proteinExistence type="predicted"/>
<protein>
    <recommendedName>
        <fullName evidence="2">RNA-binding S4 domain-containing protein</fullName>
    </recommendedName>
</protein>
<dbReference type="InterPro" id="IPR012677">
    <property type="entry name" value="Nucleotide-bd_a/b_plait_sf"/>
</dbReference>
<dbReference type="SMART" id="SM00363">
    <property type="entry name" value="S4"/>
    <property type="match status" value="1"/>
</dbReference>
<feature type="domain" description="RNA-binding S4" evidence="2">
    <location>
        <begin position="183"/>
        <end position="245"/>
    </location>
</feature>
<dbReference type="InterPro" id="IPR036986">
    <property type="entry name" value="S4_RNA-bd_sf"/>
</dbReference>
<dbReference type="HOGENOM" id="CLU_075687_2_0_9"/>
<dbReference type="PANTHER" id="PTHR13633">
    <property type="entry name" value="MITOCHONDRIAL TRANSCRIPTION RESCUE FACTOR 1"/>
    <property type="match status" value="1"/>
</dbReference>
<keyword evidence="4" id="KW-1185">Reference proteome</keyword>
<reference evidence="3 4" key="1">
    <citation type="journal article" date="2012" name="J. Bacteriol.">
        <title>Complete Genome Sequence of the Beer Spoilage Organism Pediococcus claussenii ATCC BAA-344T.</title>
        <authorList>
            <person name="Pittet V."/>
            <person name="Abegunde T."/>
            <person name="Marfleet T."/>
            <person name="Haakensen M."/>
            <person name="Morrow K."/>
            <person name="Jayaprakash T."/>
            <person name="Schroeder K."/>
            <person name="Trost B."/>
            <person name="Byrns S."/>
            <person name="Bergsveinson J."/>
            <person name="Kusalik A."/>
            <person name="Ziola B."/>
        </authorList>
    </citation>
    <scope>NUCLEOTIDE SEQUENCE [LARGE SCALE GENOMIC DNA]</scope>
    <source>
        <strain evidence="3 4">ATCC BAA-344</strain>
    </source>
</reference>
<organism evidence="3 4">
    <name type="scientific">Pediococcus claussenii (strain ATCC BAA-344 / DSM 14800 / JCM 18046 / KCTC 3811 / LMG 21948 / P06)</name>
    <dbReference type="NCBI Taxonomy" id="701521"/>
    <lineage>
        <taxon>Bacteria</taxon>
        <taxon>Bacillati</taxon>
        <taxon>Bacillota</taxon>
        <taxon>Bacilli</taxon>
        <taxon>Lactobacillales</taxon>
        <taxon>Lactobacillaceae</taxon>
        <taxon>Pediococcus</taxon>
    </lineage>
</organism>
<keyword evidence="1" id="KW-0694">RNA-binding</keyword>
<dbReference type="InterPro" id="IPR002942">
    <property type="entry name" value="S4_RNA-bd"/>
</dbReference>
<dbReference type="SUPFAM" id="SSF55174">
    <property type="entry name" value="Alpha-L RNA-binding motif"/>
    <property type="match status" value="1"/>
</dbReference>
<dbReference type="Gene3D" id="3.30.1370.160">
    <property type="match status" value="1"/>
</dbReference>
<gene>
    <name evidence="3" type="ordered locus">PECL_811</name>
</gene>
<evidence type="ECO:0000313" key="4">
    <source>
        <dbReference type="Proteomes" id="UP000005444"/>
    </source>
</evidence>
<evidence type="ECO:0000256" key="1">
    <source>
        <dbReference type="PROSITE-ProRule" id="PRU00182"/>
    </source>
</evidence>